<proteinExistence type="predicted"/>
<reference evidence="1 2" key="1">
    <citation type="submission" date="2024-01" db="EMBL/GenBank/DDBJ databases">
        <title>The complete chloroplast genome sequence of Lithospermum erythrorhizon: insights into the phylogenetic relationship among Boraginaceae species and the maternal lineages of purple gromwells.</title>
        <authorList>
            <person name="Okada T."/>
            <person name="Watanabe K."/>
        </authorList>
    </citation>
    <scope>NUCLEOTIDE SEQUENCE [LARGE SCALE GENOMIC DNA]</scope>
</reference>
<accession>A0AAV3RDF7</accession>
<dbReference type="PANTHER" id="PTHR46890">
    <property type="entry name" value="NON-LTR RETROLELEMENT REVERSE TRANSCRIPTASE-LIKE PROTEIN-RELATED"/>
    <property type="match status" value="1"/>
</dbReference>
<dbReference type="Gene3D" id="3.60.10.10">
    <property type="entry name" value="Endonuclease/exonuclease/phosphatase"/>
    <property type="match status" value="1"/>
</dbReference>
<protein>
    <recommendedName>
        <fullName evidence="3">Reverse transcriptase domain-containing protein</fullName>
    </recommendedName>
</protein>
<evidence type="ECO:0008006" key="3">
    <source>
        <dbReference type="Google" id="ProtNLM"/>
    </source>
</evidence>
<dbReference type="InterPro" id="IPR036691">
    <property type="entry name" value="Endo/exonu/phosph_ase_sf"/>
</dbReference>
<sequence length="391" mass="44929">MSNCLPRSQFVHNVELGHMGRIIVAWRSDVCRVVESSKMDQHMCLEVFLVGGSAFFLSAVYGSNDYIRRRALWRSLVENKKDGVPWFIVGDFNVIRCAEQMVGGSLPQGNIMGEFNECIEEVDVTEEHPSYRGIVDETWGREVGFEFDVPYGRISHVKQELVVLNKQHYANLSMKMKGRADMLQKVQEEVFSGDVAQDNMARERNVRAELDRVEEVIVDFYRRLFTSQGSLTVEQIHTIKRVVDKKIPKKAVEILTFKPTFEEVRPSVFEMVVGKSPSSDGFGIKFYKFNWNVVAQSVFLPRRSLVDSVLMIQELVQGYNLETRLPRAAINVDIQKAYDMVKWGALEAVMEAMSFLKWFIYLIMQCLSTVRFSVNVNGTLDGWFRSTRGLR</sequence>
<dbReference type="EMBL" id="BAABME010026497">
    <property type="protein sequence ID" value="GAA0174008.1"/>
    <property type="molecule type" value="Genomic_DNA"/>
</dbReference>
<dbReference type="InterPro" id="IPR052343">
    <property type="entry name" value="Retrotransposon-Effector_Assoc"/>
</dbReference>
<name>A0AAV3RDF7_LITER</name>
<gene>
    <name evidence="1" type="ORF">LIER_41640</name>
</gene>
<evidence type="ECO:0000313" key="1">
    <source>
        <dbReference type="EMBL" id="GAA0174008.1"/>
    </source>
</evidence>
<comment type="caution">
    <text evidence="1">The sequence shown here is derived from an EMBL/GenBank/DDBJ whole genome shotgun (WGS) entry which is preliminary data.</text>
</comment>
<dbReference type="Proteomes" id="UP001454036">
    <property type="component" value="Unassembled WGS sequence"/>
</dbReference>
<evidence type="ECO:0000313" key="2">
    <source>
        <dbReference type="Proteomes" id="UP001454036"/>
    </source>
</evidence>
<dbReference type="AlphaFoldDB" id="A0AAV3RDF7"/>
<dbReference type="SUPFAM" id="SSF56219">
    <property type="entry name" value="DNase I-like"/>
    <property type="match status" value="1"/>
</dbReference>
<organism evidence="1 2">
    <name type="scientific">Lithospermum erythrorhizon</name>
    <name type="common">Purple gromwell</name>
    <name type="synonym">Lithospermum officinale var. erythrorhizon</name>
    <dbReference type="NCBI Taxonomy" id="34254"/>
    <lineage>
        <taxon>Eukaryota</taxon>
        <taxon>Viridiplantae</taxon>
        <taxon>Streptophyta</taxon>
        <taxon>Embryophyta</taxon>
        <taxon>Tracheophyta</taxon>
        <taxon>Spermatophyta</taxon>
        <taxon>Magnoliopsida</taxon>
        <taxon>eudicotyledons</taxon>
        <taxon>Gunneridae</taxon>
        <taxon>Pentapetalae</taxon>
        <taxon>asterids</taxon>
        <taxon>lamiids</taxon>
        <taxon>Boraginales</taxon>
        <taxon>Boraginaceae</taxon>
        <taxon>Boraginoideae</taxon>
        <taxon>Lithospermeae</taxon>
        <taxon>Lithospermum</taxon>
    </lineage>
</organism>
<dbReference type="PANTHER" id="PTHR46890:SF48">
    <property type="entry name" value="RNA-DIRECTED DNA POLYMERASE"/>
    <property type="match status" value="1"/>
</dbReference>
<keyword evidence="2" id="KW-1185">Reference proteome</keyword>